<dbReference type="EMBL" id="OZ034813">
    <property type="protein sequence ID" value="CAL1354745.1"/>
    <property type="molecule type" value="Genomic_DNA"/>
</dbReference>
<dbReference type="Proteomes" id="UP001497516">
    <property type="component" value="Chromosome 1"/>
</dbReference>
<feature type="compositionally biased region" description="Basic and acidic residues" evidence="1">
    <location>
        <begin position="66"/>
        <end position="76"/>
    </location>
</feature>
<evidence type="ECO:0000256" key="1">
    <source>
        <dbReference type="SAM" id="MobiDB-lite"/>
    </source>
</evidence>
<sequence length="123" mass="13070">MRSSSSLPSVETCVLRPMHAEMDTHASPPFLADDEPVDEVGNSSLEAFDSSPAASRSNANPISLFVHRDSSSHDDEAGNSSAVPLVVDSPTSANDMGPNSTDSMHVDTPVTPRRGYHVKSLCF</sequence>
<reference evidence="2 3" key="1">
    <citation type="submission" date="2024-04" db="EMBL/GenBank/DDBJ databases">
        <authorList>
            <person name="Fracassetti M."/>
        </authorList>
    </citation>
    <scope>NUCLEOTIDE SEQUENCE [LARGE SCALE GENOMIC DNA]</scope>
</reference>
<feature type="region of interest" description="Disordered" evidence="1">
    <location>
        <begin position="1"/>
        <end position="112"/>
    </location>
</feature>
<proteinExistence type="predicted"/>
<dbReference type="AlphaFoldDB" id="A0AAV2CE13"/>
<evidence type="ECO:0000313" key="3">
    <source>
        <dbReference type="Proteomes" id="UP001497516"/>
    </source>
</evidence>
<feature type="compositionally biased region" description="Polar residues" evidence="1">
    <location>
        <begin position="89"/>
        <end position="103"/>
    </location>
</feature>
<feature type="compositionally biased region" description="Low complexity" evidence="1">
    <location>
        <begin position="50"/>
        <end position="63"/>
    </location>
</feature>
<gene>
    <name evidence="2" type="ORF">LTRI10_LOCUS2538</name>
</gene>
<name>A0AAV2CE13_9ROSI</name>
<evidence type="ECO:0000313" key="2">
    <source>
        <dbReference type="EMBL" id="CAL1354745.1"/>
    </source>
</evidence>
<protein>
    <submittedName>
        <fullName evidence="2">Uncharacterized protein</fullName>
    </submittedName>
</protein>
<accession>A0AAV2CE13</accession>
<keyword evidence="3" id="KW-1185">Reference proteome</keyword>
<organism evidence="2 3">
    <name type="scientific">Linum trigynum</name>
    <dbReference type="NCBI Taxonomy" id="586398"/>
    <lineage>
        <taxon>Eukaryota</taxon>
        <taxon>Viridiplantae</taxon>
        <taxon>Streptophyta</taxon>
        <taxon>Embryophyta</taxon>
        <taxon>Tracheophyta</taxon>
        <taxon>Spermatophyta</taxon>
        <taxon>Magnoliopsida</taxon>
        <taxon>eudicotyledons</taxon>
        <taxon>Gunneridae</taxon>
        <taxon>Pentapetalae</taxon>
        <taxon>rosids</taxon>
        <taxon>fabids</taxon>
        <taxon>Malpighiales</taxon>
        <taxon>Linaceae</taxon>
        <taxon>Linum</taxon>
    </lineage>
</organism>